<evidence type="ECO:0000313" key="1">
    <source>
        <dbReference type="EMBL" id="RXH80949.1"/>
    </source>
</evidence>
<comment type="caution">
    <text evidence="1">The sequence shown here is derived from an EMBL/GenBank/DDBJ whole genome shotgun (WGS) entry which is preliminary data.</text>
</comment>
<organism evidence="1 2">
    <name type="scientific">Malus domestica</name>
    <name type="common">Apple</name>
    <name type="synonym">Pyrus malus</name>
    <dbReference type="NCBI Taxonomy" id="3750"/>
    <lineage>
        <taxon>Eukaryota</taxon>
        <taxon>Viridiplantae</taxon>
        <taxon>Streptophyta</taxon>
        <taxon>Embryophyta</taxon>
        <taxon>Tracheophyta</taxon>
        <taxon>Spermatophyta</taxon>
        <taxon>Magnoliopsida</taxon>
        <taxon>eudicotyledons</taxon>
        <taxon>Gunneridae</taxon>
        <taxon>Pentapetalae</taxon>
        <taxon>rosids</taxon>
        <taxon>fabids</taxon>
        <taxon>Rosales</taxon>
        <taxon>Rosaceae</taxon>
        <taxon>Amygdaloideae</taxon>
        <taxon>Maleae</taxon>
        <taxon>Malus</taxon>
    </lineage>
</organism>
<reference evidence="1 2" key="1">
    <citation type="submission" date="2018-10" db="EMBL/GenBank/DDBJ databases">
        <title>A high-quality apple genome assembly.</title>
        <authorList>
            <person name="Hu J."/>
        </authorList>
    </citation>
    <scope>NUCLEOTIDE SEQUENCE [LARGE SCALE GENOMIC DNA]</scope>
    <source>
        <strain evidence="2">cv. HFTH1</strain>
        <tissue evidence="1">Young leaf</tissue>
    </source>
</reference>
<dbReference type="AlphaFoldDB" id="A0A498ID67"/>
<name>A0A498ID67_MALDO</name>
<accession>A0A498ID67</accession>
<keyword evidence="2" id="KW-1185">Reference proteome</keyword>
<proteinExistence type="predicted"/>
<gene>
    <name evidence="1" type="ORF">DVH24_004863</name>
</gene>
<dbReference type="EMBL" id="RDQH01000338">
    <property type="protein sequence ID" value="RXH80949.1"/>
    <property type="molecule type" value="Genomic_DNA"/>
</dbReference>
<protein>
    <submittedName>
        <fullName evidence="1">Uncharacterized protein</fullName>
    </submittedName>
</protein>
<dbReference type="Proteomes" id="UP000290289">
    <property type="component" value="Chromosome 12"/>
</dbReference>
<sequence length="232" mass="27174">MWSIVENNAVEASTLDIDYEVVASKIEADGWNEIMNFRTIRIRGQYKVCHTIPSVFPPIPRHQFFLHDFNTFYPRLKRVEILTRWQKISAFVSHLFCAQKTRVARYVMGKCCINFLFFIGGDVVFADCCCVYKFKSQIRREDRFEQYWVFAHPRNFQPVKILPPSSRQVNEAELIARRVTIDKLAFLDPDLHKDDTFVCKASVKRFDTAVAALHTQYLILFLNPQQHADTNS</sequence>
<evidence type="ECO:0000313" key="2">
    <source>
        <dbReference type="Proteomes" id="UP000290289"/>
    </source>
</evidence>